<dbReference type="KEGG" id="cme:CYME_CMC142C"/>
<dbReference type="GeneID" id="16992551"/>
<dbReference type="OrthoDB" id="10606415at2759"/>
<dbReference type="HOGENOM" id="CLU_840347_0_0_1"/>
<dbReference type="Gramene" id="CMC142CT">
    <property type="protein sequence ID" value="CMC142CT"/>
    <property type="gene ID" value="CMC142C"/>
</dbReference>
<dbReference type="AlphaFoldDB" id="M1VAD7"/>
<organism evidence="1 2">
    <name type="scientific">Cyanidioschyzon merolae (strain NIES-3377 / 10D)</name>
    <name type="common">Unicellular red alga</name>
    <dbReference type="NCBI Taxonomy" id="280699"/>
    <lineage>
        <taxon>Eukaryota</taxon>
        <taxon>Rhodophyta</taxon>
        <taxon>Bangiophyceae</taxon>
        <taxon>Cyanidiales</taxon>
        <taxon>Cyanidiaceae</taxon>
        <taxon>Cyanidioschyzon</taxon>
    </lineage>
</organism>
<reference evidence="1 2" key="1">
    <citation type="journal article" date="2004" name="Nature">
        <title>Genome sequence of the ultrasmall unicellular red alga Cyanidioschyzon merolae 10D.</title>
        <authorList>
            <person name="Matsuzaki M."/>
            <person name="Misumi O."/>
            <person name="Shin-i T."/>
            <person name="Maruyama S."/>
            <person name="Takahara M."/>
            <person name="Miyagishima S."/>
            <person name="Mori T."/>
            <person name="Nishida K."/>
            <person name="Yagisawa F."/>
            <person name="Nishida K."/>
            <person name="Yoshida Y."/>
            <person name="Nishimura Y."/>
            <person name="Nakao S."/>
            <person name="Kobayashi T."/>
            <person name="Momoyama Y."/>
            <person name="Higashiyama T."/>
            <person name="Minoda A."/>
            <person name="Sano M."/>
            <person name="Nomoto H."/>
            <person name="Oishi K."/>
            <person name="Hayashi H."/>
            <person name="Ohta F."/>
            <person name="Nishizaka S."/>
            <person name="Haga S."/>
            <person name="Miura S."/>
            <person name="Morishita T."/>
            <person name="Kabeya Y."/>
            <person name="Terasawa K."/>
            <person name="Suzuki Y."/>
            <person name="Ishii Y."/>
            <person name="Asakawa S."/>
            <person name="Takano H."/>
            <person name="Ohta N."/>
            <person name="Kuroiwa H."/>
            <person name="Tanaka K."/>
            <person name="Shimizu N."/>
            <person name="Sugano S."/>
            <person name="Sato N."/>
            <person name="Nozaki H."/>
            <person name="Ogasawara N."/>
            <person name="Kohara Y."/>
            <person name="Kuroiwa T."/>
        </authorList>
    </citation>
    <scope>NUCLEOTIDE SEQUENCE [LARGE SCALE GENOMIC DNA]</scope>
    <source>
        <strain evidence="1 2">10D</strain>
    </source>
</reference>
<proteinExistence type="predicted"/>
<gene>
    <name evidence="1" type="ORF">CYME_CMC142C</name>
</gene>
<sequence length="331" mass="37367">MYSLFNHRLVFGEACSLNTPEKQQFFVAQAPGQPLVGHARMCDTPQGKDEPRTETLERTLKIRVAAADPLEAEFIDRVLQAWKRESESVLARCDELNRQGWSALQIFQEIRDTHNFGFTGALGRHRDKYRSQLPAPGIRAVREGAFLDWMEGLDYGTKRHDAKNALSAALQVPALSPQEKARTHLEQRERSKRAQFRVAPSTRAVIAPDNSEISLIINEDTSDCLDSTAQSDSIALRFHVFSMGRKSIRRLMRDASGRRSSVKHLSIAFVNDPVSSDPANPKIGMTLRSNPQEYFFYLCYDGCEKRKQLETQTRNEESAGIGIEQCDALQP</sequence>
<dbReference type="EMBL" id="AP006485">
    <property type="protein sequence ID" value="BAM79067.1"/>
    <property type="molecule type" value="Genomic_DNA"/>
</dbReference>
<evidence type="ECO:0000313" key="1">
    <source>
        <dbReference type="EMBL" id="BAM79067.1"/>
    </source>
</evidence>
<dbReference type="RefSeq" id="XP_005535353.1">
    <property type="nucleotide sequence ID" value="XM_005535296.1"/>
</dbReference>
<name>M1VAD7_CYAM1</name>
<evidence type="ECO:0000313" key="2">
    <source>
        <dbReference type="Proteomes" id="UP000007014"/>
    </source>
</evidence>
<reference evidence="1 2" key="2">
    <citation type="journal article" date="2007" name="BMC Biol.">
        <title>A 100%-complete sequence reveals unusually simple genomic features in the hot-spring red alga Cyanidioschyzon merolae.</title>
        <authorList>
            <person name="Nozaki H."/>
            <person name="Takano H."/>
            <person name="Misumi O."/>
            <person name="Terasawa K."/>
            <person name="Matsuzaki M."/>
            <person name="Maruyama S."/>
            <person name="Nishida K."/>
            <person name="Yagisawa F."/>
            <person name="Yoshida Y."/>
            <person name="Fujiwara T."/>
            <person name="Takio S."/>
            <person name="Tamura K."/>
            <person name="Chung S.J."/>
            <person name="Nakamura S."/>
            <person name="Kuroiwa H."/>
            <person name="Tanaka K."/>
            <person name="Sato N."/>
            <person name="Kuroiwa T."/>
        </authorList>
    </citation>
    <scope>NUCLEOTIDE SEQUENCE [LARGE SCALE GENOMIC DNA]</scope>
    <source>
        <strain evidence="1 2">10D</strain>
    </source>
</reference>
<protein>
    <submittedName>
        <fullName evidence="1">Uncharacterized protein</fullName>
    </submittedName>
</protein>
<accession>M1VAD7</accession>
<keyword evidence="2" id="KW-1185">Reference proteome</keyword>
<dbReference type="Proteomes" id="UP000007014">
    <property type="component" value="Chromosome 3"/>
</dbReference>